<feature type="transmembrane region" description="Helical" evidence="5">
    <location>
        <begin position="247"/>
        <end position="272"/>
    </location>
</feature>
<keyword evidence="4 5" id="KW-0472">Membrane</keyword>
<feature type="transmembrane region" description="Helical" evidence="5">
    <location>
        <begin position="292"/>
        <end position="312"/>
    </location>
</feature>
<dbReference type="AlphaFoldDB" id="A0AA39LZS7"/>
<name>A0AA39LZS7_9BILA</name>
<dbReference type="InterPro" id="IPR047130">
    <property type="entry name" value="7TM_GPCR_Srsx_nematod"/>
</dbReference>
<dbReference type="InterPro" id="IPR017452">
    <property type="entry name" value="GPCR_Rhodpsn_7TM"/>
</dbReference>
<feature type="transmembrane region" description="Helical" evidence="5">
    <location>
        <begin position="103"/>
        <end position="121"/>
    </location>
</feature>
<gene>
    <name evidence="7" type="ORF">QR680_011910</name>
</gene>
<evidence type="ECO:0000259" key="6">
    <source>
        <dbReference type="PROSITE" id="PS50262"/>
    </source>
</evidence>
<dbReference type="GO" id="GO:0004930">
    <property type="term" value="F:G protein-coupled receptor activity"/>
    <property type="evidence" value="ECO:0007669"/>
    <property type="project" value="InterPro"/>
</dbReference>
<comment type="subcellular location">
    <subcellularLocation>
        <location evidence="1">Membrane</location>
    </subcellularLocation>
</comment>
<evidence type="ECO:0000256" key="1">
    <source>
        <dbReference type="ARBA" id="ARBA00004370"/>
    </source>
</evidence>
<dbReference type="Pfam" id="PF10320">
    <property type="entry name" value="7TM_GPCR_Srsx"/>
    <property type="match status" value="1"/>
</dbReference>
<keyword evidence="8" id="KW-1185">Reference proteome</keyword>
<dbReference type="InterPro" id="IPR000276">
    <property type="entry name" value="GPCR_Rhodpsn"/>
</dbReference>
<evidence type="ECO:0000313" key="8">
    <source>
        <dbReference type="Proteomes" id="UP001175271"/>
    </source>
</evidence>
<dbReference type="GO" id="GO:0016020">
    <property type="term" value="C:membrane"/>
    <property type="evidence" value="ECO:0007669"/>
    <property type="project" value="UniProtKB-SubCell"/>
</dbReference>
<organism evidence="7 8">
    <name type="scientific">Steinernema hermaphroditum</name>
    <dbReference type="NCBI Taxonomy" id="289476"/>
    <lineage>
        <taxon>Eukaryota</taxon>
        <taxon>Metazoa</taxon>
        <taxon>Ecdysozoa</taxon>
        <taxon>Nematoda</taxon>
        <taxon>Chromadorea</taxon>
        <taxon>Rhabditida</taxon>
        <taxon>Tylenchina</taxon>
        <taxon>Panagrolaimomorpha</taxon>
        <taxon>Strongyloidoidea</taxon>
        <taxon>Steinernematidae</taxon>
        <taxon>Steinernema</taxon>
    </lineage>
</organism>
<dbReference type="Proteomes" id="UP001175271">
    <property type="component" value="Unassembled WGS sequence"/>
</dbReference>
<dbReference type="SMART" id="SM01381">
    <property type="entry name" value="7TM_GPCR_Srsx"/>
    <property type="match status" value="1"/>
</dbReference>
<dbReference type="EMBL" id="JAUCMV010000002">
    <property type="protein sequence ID" value="KAK0415370.1"/>
    <property type="molecule type" value="Genomic_DNA"/>
</dbReference>
<evidence type="ECO:0000256" key="5">
    <source>
        <dbReference type="SAM" id="Phobius"/>
    </source>
</evidence>
<feature type="transmembrane region" description="Helical" evidence="5">
    <location>
        <begin position="201"/>
        <end position="226"/>
    </location>
</feature>
<reference evidence="7" key="1">
    <citation type="submission" date="2023-06" db="EMBL/GenBank/DDBJ databases">
        <title>Genomic analysis of the entomopathogenic nematode Steinernema hermaphroditum.</title>
        <authorList>
            <person name="Schwarz E.M."/>
            <person name="Heppert J.K."/>
            <person name="Baniya A."/>
            <person name="Schwartz H.T."/>
            <person name="Tan C.-H."/>
            <person name="Antoshechkin I."/>
            <person name="Sternberg P.W."/>
            <person name="Goodrich-Blair H."/>
            <person name="Dillman A.R."/>
        </authorList>
    </citation>
    <scope>NUCLEOTIDE SEQUENCE</scope>
    <source>
        <strain evidence="7">PS9179</strain>
        <tissue evidence="7">Whole animal</tissue>
    </source>
</reference>
<evidence type="ECO:0000256" key="3">
    <source>
        <dbReference type="ARBA" id="ARBA00022989"/>
    </source>
</evidence>
<sequence length="353" mass="39454">MDFTPAPIVGGIQSNGSSPVTGKAPPMIFLLLPIFGLSPFGLFGNINIIIATFRKKNFRGKCGILICLLAIYDTICLISEVRGGIMVFYGVSMDRQTCFKMNIVYFWTQLISSSTLIGLAFDRLISVTLPLRQACILHHFPLKAFRYRSNNLAMMLTVSTLPGLLLSAVFTILGVIHWDEENAISPSCSPKGLLLSYIQNIANWTLLVMNASVIGIYLTGYIVLFMQRRRNIKQSHLQAVLTSHQRAMRSLTVFLTVFSASWFYSQFALSVLLKSNPNDMNGSFLPQTVQSLIMGSVPAALIVSYSQCYYVYFWTSSEYRTAFLEQLGCGKKMWKPKTFKTSVVSVTLQNMSK</sequence>
<dbReference type="SUPFAM" id="SSF81321">
    <property type="entry name" value="Family A G protein-coupled receptor-like"/>
    <property type="match status" value="1"/>
</dbReference>
<evidence type="ECO:0000256" key="2">
    <source>
        <dbReference type="ARBA" id="ARBA00022692"/>
    </source>
</evidence>
<keyword evidence="3 5" id="KW-1133">Transmembrane helix</keyword>
<dbReference type="PANTHER" id="PTHR23360:SF37">
    <property type="entry name" value="G-PROTEIN COUPLED RECEPTORS FAMILY 1 PROFILE DOMAIN-CONTAINING PROTEIN"/>
    <property type="match status" value="1"/>
</dbReference>
<dbReference type="PROSITE" id="PS50262">
    <property type="entry name" value="G_PROTEIN_RECEP_F1_2"/>
    <property type="match status" value="1"/>
</dbReference>
<feature type="transmembrane region" description="Helical" evidence="5">
    <location>
        <begin position="27"/>
        <end position="50"/>
    </location>
</feature>
<feature type="transmembrane region" description="Helical" evidence="5">
    <location>
        <begin position="62"/>
        <end position="91"/>
    </location>
</feature>
<feature type="domain" description="G-protein coupled receptors family 1 profile" evidence="6">
    <location>
        <begin position="44"/>
        <end position="263"/>
    </location>
</feature>
<proteinExistence type="predicted"/>
<dbReference type="PANTHER" id="PTHR23360">
    <property type="entry name" value="G-PROTEIN COUPLED RECEPTORS FAMILY 1 PROFILE DOMAIN-CONTAINING PROTEIN-RELATED"/>
    <property type="match status" value="1"/>
</dbReference>
<evidence type="ECO:0000313" key="7">
    <source>
        <dbReference type="EMBL" id="KAK0415370.1"/>
    </source>
</evidence>
<accession>A0AA39LZS7</accession>
<protein>
    <recommendedName>
        <fullName evidence="6">G-protein coupled receptors family 1 profile domain-containing protein</fullName>
    </recommendedName>
</protein>
<dbReference type="Gene3D" id="1.20.1070.10">
    <property type="entry name" value="Rhodopsin 7-helix transmembrane proteins"/>
    <property type="match status" value="1"/>
</dbReference>
<evidence type="ECO:0000256" key="4">
    <source>
        <dbReference type="ARBA" id="ARBA00023136"/>
    </source>
</evidence>
<comment type="caution">
    <text evidence="7">The sequence shown here is derived from an EMBL/GenBank/DDBJ whole genome shotgun (WGS) entry which is preliminary data.</text>
</comment>
<dbReference type="InterPro" id="IPR019424">
    <property type="entry name" value="7TM_GPCR_Srsx"/>
</dbReference>
<keyword evidence="2 5" id="KW-0812">Transmembrane</keyword>
<feature type="transmembrane region" description="Helical" evidence="5">
    <location>
        <begin position="152"/>
        <end position="176"/>
    </location>
</feature>